<name>A0AAJ4LTL7_9VIBR</name>
<dbReference type="AlphaFoldDB" id="A0AAJ4LTL7"/>
<dbReference type="RefSeq" id="WP_045570275.1">
    <property type="nucleotide sequence ID" value="NZ_CP065217.1"/>
</dbReference>
<organism evidence="2 3">
    <name type="scientific">Vibrio navarrensis</name>
    <dbReference type="NCBI Taxonomy" id="29495"/>
    <lineage>
        <taxon>Bacteria</taxon>
        <taxon>Pseudomonadati</taxon>
        <taxon>Pseudomonadota</taxon>
        <taxon>Gammaproteobacteria</taxon>
        <taxon>Vibrionales</taxon>
        <taxon>Vibrionaceae</taxon>
        <taxon>Vibrio</taxon>
    </lineage>
</organism>
<keyword evidence="1" id="KW-0732">Signal</keyword>
<sequence>MKLNNKITTVILMSVISAHASAFIVPEFEFYEGSQGQQDTVCNLSVLPGNKEDFYFKKNDCTNDEARSLIIRDAPAGTIIKIYDDPKMSSNDDYLTINVIQDIIEGKVIGTFEESFSDESVEVIYHEDNGLNGKVSAVRITVPNID</sequence>
<evidence type="ECO:0000313" key="3">
    <source>
        <dbReference type="Proteomes" id="UP000594435"/>
    </source>
</evidence>
<feature type="signal peptide" evidence="1">
    <location>
        <begin position="1"/>
        <end position="22"/>
    </location>
</feature>
<accession>A0AAJ4LTL7</accession>
<gene>
    <name evidence="2" type="ORF">I3X05_13100</name>
</gene>
<feature type="chain" id="PRO_5042481298" evidence="1">
    <location>
        <begin position="23"/>
        <end position="146"/>
    </location>
</feature>
<evidence type="ECO:0000256" key="1">
    <source>
        <dbReference type="SAM" id="SignalP"/>
    </source>
</evidence>
<reference evidence="2 3" key="1">
    <citation type="submission" date="2020-11" db="EMBL/GenBank/DDBJ databases">
        <title>Complete and Circularized Genome Assembly of a human isolate of Vibrio navarrensis biotype pommerensis with MiSeq and MinION Sequence Data.</title>
        <authorList>
            <person name="Schwartz K."/>
            <person name="Borowiak M."/>
            <person name="Deneke C."/>
            <person name="Balau V."/>
            <person name="Metelmann C."/>
            <person name="Strauch E."/>
        </authorList>
    </citation>
    <scope>NUCLEOTIDE SEQUENCE [LARGE SCALE GENOMIC DNA]</scope>
    <source>
        <strain evidence="2 3">20-VB00237</strain>
    </source>
</reference>
<proteinExistence type="predicted"/>
<protein>
    <submittedName>
        <fullName evidence="2">Uncharacterized protein</fullName>
    </submittedName>
</protein>
<dbReference type="Proteomes" id="UP000594435">
    <property type="component" value="Chromosome 1"/>
</dbReference>
<evidence type="ECO:0000313" key="2">
    <source>
        <dbReference type="EMBL" id="QPL52928.1"/>
    </source>
</evidence>
<dbReference type="EMBL" id="CP065217">
    <property type="protein sequence ID" value="QPL52928.1"/>
    <property type="molecule type" value="Genomic_DNA"/>
</dbReference>